<feature type="transmembrane region" description="Helical" evidence="1">
    <location>
        <begin position="40"/>
        <end position="58"/>
    </location>
</feature>
<gene>
    <name evidence="2" type="ORF">ACKW6Q_15035</name>
</gene>
<dbReference type="Proteomes" id="UP001634154">
    <property type="component" value="Unassembled WGS sequence"/>
</dbReference>
<proteinExistence type="predicted"/>
<keyword evidence="3" id="KW-1185">Reference proteome</keyword>
<sequence>MKISSKNQYALVNLFLIPVVSAVFGYNFYHVLVHQETSNIAPTLLLAVITAFMVRKYGYKPVKENKEN</sequence>
<dbReference type="EMBL" id="JBJXVJ010000003">
    <property type="protein sequence ID" value="MFN1218283.1"/>
    <property type="molecule type" value="Genomic_DNA"/>
</dbReference>
<protein>
    <submittedName>
        <fullName evidence="2">Uncharacterized protein</fullName>
    </submittedName>
</protein>
<keyword evidence="1" id="KW-0812">Transmembrane</keyword>
<evidence type="ECO:0000256" key="1">
    <source>
        <dbReference type="SAM" id="Phobius"/>
    </source>
</evidence>
<keyword evidence="1" id="KW-0472">Membrane</keyword>
<comment type="caution">
    <text evidence="2">The sequence shown here is derived from an EMBL/GenBank/DDBJ whole genome shotgun (WGS) entry which is preliminary data.</text>
</comment>
<keyword evidence="1" id="KW-1133">Transmembrane helix</keyword>
<reference evidence="2 3" key="1">
    <citation type="submission" date="2024-12" db="EMBL/GenBank/DDBJ databases">
        <title>Draft genome sequence of Chryseobacterium kwangjuense AG447.</title>
        <authorList>
            <person name="Cheptsov V.S."/>
            <person name="Belov A."/>
            <person name="Zavarzina A.G."/>
        </authorList>
    </citation>
    <scope>NUCLEOTIDE SEQUENCE [LARGE SCALE GENOMIC DNA]</scope>
    <source>
        <strain evidence="2 3">AG447</strain>
    </source>
</reference>
<feature type="transmembrane region" description="Helical" evidence="1">
    <location>
        <begin position="9"/>
        <end position="28"/>
    </location>
</feature>
<accession>A0ABW9K4S3</accession>
<evidence type="ECO:0000313" key="3">
    <source>
        <dbReference type="Proteomes" id="UP001634154"/>
    </source>
</evidence>
<dbReference type="RefSeq" id="WP_409357295.1">
    <property type="nucleotide sequence ID" value="NZ_JBJXVJ010000003.1"/>
</dbReference>
<name>A0ABW9K4S3_9FLAO</name>
<organism evidence="2 3">
    <name type="scientific">Chryseobacterium kwangjuense</name>
    <dbReference type="NCBI Taxonomy" id="267125"/>
    <lineage>
        <taxon>Bacteria</taxon>
        <taxon>Pseudomonadati</taxon>
        <taxon>Bacteroidota</taxon>
        <taxon>Flavobacteriia</taxon>
        <taxon>Flavobacteriales</taxon>
        <taxon>Weeksellaceae</taxon>
        <taxon>Chryseobacterium group</taxon>
        <taxon>Chryseobacterium</taxon>
    </lineage>
</organism>
<evidence type="ECO:0000313" key="2">
    <source>
        <dbReference type="EMBL" id="MFN1218283.1"/>
    </source>
</evidence>